<dbReference type="InterPro" id="IPR011009">
    <property type="entry name" value="Kinase-like_dom_sf"/>
</dbReference>
<dbReference type="PROSITE" id="PS00107">
    <property type="entry name" value="PROTEIN_KINASE_ATP"/>
    <property type="match status" value="1"/>
</dbReference>
<gene>
    <name evidence="8" type="ORF">VOLCADRAFT_92497</name>
</gene>
<evidence type="ECO:0000256" key="1">
    <source>
        <dbReference type="ARBA" id="ARBA00022679"/>
    </source>
</evidence>
<dbReference type="eggNOG" id="KOG0192">
    <property type="taxonomic scope" value="Eukaryota"/>
</dbReference>
<dbReference type="RefSeq" id="XP_002951876.1">
    <property type="nucleotide sequence ID" value="XM_002951830.1"/>
</dbReference>
<organism evidence="9">
    <name type="scientific">Volvox carteri f. nagariensis</name>
    <dbReference type="NCBI Taxonomy" id="3068"/>
    <lineage>
        <taxon>Eukaryota</taxon>
        <taxon>Viridiplantae</taxon>
        <taxon>Chlorophyta</taxon>
        <taxon>core chlorophytes</taxon>
        <taxon>Chlorophyceae</taxon>
        <taxon>CS clade</taxon>
        <taxon>Chlamydomonadales</taxon>
        <taxon>Volvocaceae</taxon>
        <taxon>Volvox</taxon>
    </lineage>
</organism>
<protein>
    <recommendedName>
        <fullName evidence="7">Protein kinase domain-containing protein</fullName>
    </recommendedName>
</protein>
<keyword evidence="6" id="KW-1133">Transmembrane helix</keyword>
<keyword evidence="2 5" id="KW-0547">Nucleotide-binding</keyword>
<keyword evidence="4 5" id="KW-0067">ATP-binding</keyword>
<evidence type="ECO:0000256" key="5">
    <source>
        <dbReference type="PROSITE-ProRule" id="PRU10141"/>
    </source>
</evidence>
<dbReference type="InParanoid" id="D8TZT5"/>
<evidence type="ECO:0000256" key="4">
    <source>
        <dbReference type="ARBA" id="ARBA00022840"/>
    </source>
</evidence>
<reference evidence="8 9" key="1">
    <citation type="journal article" date="2010" name="Science">
        <title>Genomic analysis of organismal complexity in the multicellular green alga Volvox carteri.</title>
        <authorList>
            <person name="Prochnik S.E."/>
            <person name="Umen J."/>
            <person name="Nedelcu A.M."/>
            <person name="Hallmann A."/>
            <person name="Miller S.M."/>
            <person name="Nishii I."/>
            <person name="Ferris P."/>
            <person name="Kuo A."/>
            <person name="Mitros T."/>
            <person name="Fritz-Laylin L.K."/>
            <person name="Hellsten U."/>
            <person name="Chapman J."/>
            <person name="Simakov O."/>
            <person name="Rensing S.A."/>
            <person name="Terry A."/>
            <person name="Pangilinan J."/>
            <person name="Kapitonov V."/>
            <person name="Jurka J."/>
            <person name="Salamov A."/>
            <person name="Shapiro H."/>
            <person name="Schmutz J."/>
            <person name="Grimwood J."/>
            <person name="Lindquist E."/>
            <person name="Lucas S."/>
            <person name="Grigoriev I.V."/>
            <person name="Schmitt R."/>
            <person name="Kirk D."/>
            <person name="Rokhsar D.S."/>
        </authorList>
    </citation>
    <scope>NUCLEOTIDE SEQUENCE [LARGE SCALE GENOMIC DNA]</scope>
    <source>
        <strain evidence="9">f. Nagariensis / Eve</strain>
    </source>
</reference>
<dbReference type="PROSITE" id="PS50011">
    <property type="entry name" value="PROTEIN_KINASE_DOM"/>
    <property type="match status" value="1"/>
</dbReference>
<evidence type="ECO:0000256" key="3">
    <source>
        <dbReference type="ARBA" id="ARBA00022777"/>
    </source>
</evidence>
<evidence type="ECO:0000259" key="7">
    <source>
        <dbReference type="PROSITE" id="PS50011"/>
    </source>
</evidence>
<dbReference type="Proteomes" id="UP000001058">
    <property type="component" value="Unassembled WGS sequence"/>
</dbReference>
<keyword evidence="3" id="KW-0418">Kinase</keyword>
<name>D8TZT5_VOLCA</name>
<dbReference type="InterPro" id="IPR000719">
    <property type="entry name" value="Prot_kinase_dom"/>
</dbReference>
<keyword evidence="9" id="KW-1185">Reference proteome</keyword>
<feature type="binding site" evidence="5">
    <location>
        <position position="647"/>
    </location>
    <ligand>
        <name>ATP</name>
        <dbReference type="ChEBI" id="CHEBI:30616"/>
    </ligand>
</feature>
<dbReference type="PANTHER" id="PTHR44329">
    <property type="entry name" value="SERINE/THREONINE-PROTEIN KINASE TNNI3K-RELATED"/>
    <property type="match status" value="1"/>
</dbReference>
<evidence type="ECO:0000256" key="2">
    <source>
        <dbReference type="ARBA" id="ARBA00022741"/>
    </source>
</evidence>
<sequence length="952" mass="101148">MDSARTPRVWGRGEGPRDVRVSAFLRPDRILVYCGLYTDSPLTRLCVRCPIHIGKLAVWHRRLAARVASSGGSLSGYRGRGGVVLMSQCKGEAVISRGQERTLAEEGNGCGRRIFWLLHLIILWLFASVSAQTGLPCWASNTAEFVSVLANSSCSTILISGKGFKMDQAVLVSLVADLPERREPCAWVNTKEETLVDVKLYRNITIRGELSYTMLDVAFLKRRIGIEDNIAVTLERLFIPNSRQPSATSYGSLDIFSMKPNSAVIMRDVVLVYALCVPLKIAANYTIMVERPPGFPGKQLAYIAGPVCFPDVDFSPKCWSDSMVLVSLVSAGSTLDPNGVRLTVGAIFEYNTTYVCQEVISTECLLQGLGVPACQKQAMDKYRLWYWQDYDLSNYLQVPPSRVPLLAIVLPTVLGGLALALVVSGAAVLYWRRQRRRKRQKGGNGCPPGSSSSHNGCVLKATNGLVTHGSLDDPLQCGSTAQQDAQPRSASILLDNGQPGSLTIGVSGGRKGGGGGGAGGGLYPKWICPKLTENGSSVAATAAGVGAAGNGVLPYTNVSSLQSGSATGGMMYGIGGGSGMTAESVLCNPLLGPPPGSKGSGCSSGPTIALNMVLGVDVFASRDAVVGRGTFATVLEGHLGGRPVAVKLFHRDALGGTADDVKSLKQEIAILARCQHPNVVALLGAGSTAGGDEVFLVEELMVCNLSRACHEGEGLPLHRVMSVARDVAAGLAYLHPTVIHRDLKPGNVLLDQYGTAKLTDFGLSRLWASTVHTANPEAGTVQYMAPECFSDSLSMDPAPGKTPITHLSDIYRGLTTIQVALAVGFQQQRLKIPDNDNERFHPKLRKLILQCWDADPRKRPGAAEIAKRLSLLLQHLEAHGTLDKVAPQPQPLSAITTTTAMTATATSLAFAGLAYDNSAYDSDVARVGLGPEGVFLRGVVGGGGKWRGFGVE</sequence>
<dbReference type="InterPro" id="IPR008271">
    <property type="entry name" value="Ser/Thr_kinase_AS"/>
</dbReference>
<feature type="domain" description="Protein kinase" evidence="7">
    <location>
        <begin position="620"/>
        <end position="882"/>
    </location>
</feature>
<dbReference type="Gene3D" id="1.10.510.10">
    <property type="entry name" value="Transferase(Phosphotransferase) domain 1"/>
    <property type="match status" value="1"/>
</dbReference>
<accession>D8TZT5</accession>
<keyword evidence="1" id="KW-0808">Transferase</keyword>
<dbReference type="PROSITE" id="PS00108">
    <property type="entry name" value="PROTEIN_KINASE_ST"/>
    <property type="match status" value="1"/>
</dbReference>
<dbReference type="InterPro" id="IPR051681">
    <property type="entry name" value="Ser/Thr_Kinases-Pseudokinases"/>
</dbReference>
<dbReference type="STRING" id="3068.D8TZT5"/>
<proteinExistence type="predicted"/>
<dbReference type="SUPFAM" id="SSF56112">
    <property type="entry name" value="Protein kinase-like (PK-like)"/>
    <property type="match status" value="1"/>
</dbReference>
<dbReference type="EMBL" id="GL378347">
    <property type="protein sequence ID" value="EFJ46981.1"/>
    <property type="molecule type" value="Genomic_DNA"/>
</dbReference>
<evidence type="ECO:0000313" key="9">
    <source>
        <dbReference type="Proteomes" id="UP000001058"/>
    </source>
</evidence>
<dbReference type="Pfam" id="PF00069">
    <property type="entry name" value="Pkinase"/>
    <property type="match status" value="1"/>
</dbReference>
<evidence type="ECO:0000313" key="8">
    <source>
        <dbReference type="EMBL" id="EFJ46981.1"/>
    </source>
</evidence>
<feature type="transmembrane region" description="Helical" evidence="6">
    <location>
        <begin position="405"/>
        <end position="431"/>
    </location>
</feature>
<dbReference type="KEGG" id="vcn:VOLCADRAFT_92497"/>
<dbReference type="SMART" id="SM00220">
    <property type="entry name" value="S_TKc"/>
    <property type="match status" value="1"/>
</dbReference>
<dbReference type="AlphaFoldDB" id="D8TZT5"/>
<dbReference type="Gene3D" id="3.30.200.20">
    <property type="entry name" value="Phosphorylase Kinase, domain 1"/>
    <property type="match status" value="1"/>
</dbReference>
<dbReference type="GeneID" id="9615960"/>
<dbReference type="GO" id="GO:0004674">
    <property type="term" value="F:protein serine/threonine kinase activity"/>
    <property type="evidence" value="ECO:0007669"/>
    <property type="project" value="TreeGrafter"/>
</dbReference>
<keyword evidence="6" id="KW-0812">Transmembrane</keyword>
<dbReference type="InterPro" id="IPR017441">
    <property type="entry name" value="Protein_kinase_ATP_BS"/>
</dbReference>
<dbReference type="PANTHER" id="PTHR44329:SF214">
    <property type="entry name" value="PROTEIN KINASE DOMAIN-CONTAINING PROTEIN"/>
    <property type="match status" value="1"/>
</dbReference>
<dbReference type="GO" id="GO:0005524">
    <property type="term" value="F:ATP binding"/>
    <property type="evidence" value="ECO:0007669"/>
    <property type="project" value="UniProtKB-UniRule"/>
</dbReference>
<dbReference type="OrthoDB" id="346907at2759"/>
<evidence type="ECO:0000256" key="6">
    <source>
        <dbReference type="SAM" id="Phobius"/>
    </source>
</evidence>
<keyword evidence="6" id="KW-0472">Membrane</keyword>